<dbReference type="GO" id="GO:0055085">
    <property type="term" value="P:transmembrane transport"/>
    <property type="evidence" value="ECO:0007669"/>
    <property type="project" value="InterPro"/>
</dbReference>
<dbReference type="EMBL" id="NVUK01000008">
    <property type="protein sequence ID" value="PCI78154.1"/>
    <property type="molecule type" value="Genomic_DNA"/>
</dbReference>
<dbReference type="InterPro" id="IPR000515">
    <property type="entry name" value="MetI-like"/>
</dbReference>
<dbReference type="Pfam" id="PF00528">
    <property type="entry name" value="BPD_transp_1"/>
    <property type="match status" value="1"/>
</dbReference>
<evidence type="ECO:0000313" key="11">
    <source>
        <dbReference type="Proteomes" id="UP000218775"/>
    </source>
</evidence>
<dbReference type="PANTHER" id="PTHR42929">
    <property type="entry name" value="INNER MEMBRANE ABC TRANSPORTER PERMEASE PROTEIN YDCU-RELATED-RELATED"/>
    <property type="match status" value="1"/>
</dbReference>
<comment type="caution">
    <text evidence="10">The sequence shown here is derived from an EMBL/GenBank/DDBJ whole genome shotgun (WGS) entry which is preliminary data.</text>
</comment>
<dbReference type="PROSITE" id="PS50928">
    <property type="entry name" value="ABC_TM1"/>
    <property type="match status" value="1"/>
</dbReference>
<feature type="transmembrane region" description="Helical" evidence="8">
    <location>
        <begin position="24"/>
        <end position="45"/>
    </location>
</feature>
<name>A0A2A4X6M5_UNCAE</name>
<dbReference type="SUPFAM" id="SSF161098">
    <property type="entry name" value="MetI-like"/>
    <property type="match status" value="1"/>
</dbReference>
<keyword evidence="4" id="KW-1003">Cell membrane</keyword>
<evidence type="ECO:0000256" key="6">
    <source>
        <dbReference type="ARBA" id="ARBA00022989"/>
    </source>
</evidence>
<feature type="transmembrane region" description="Helical" evidence="8">
    <location>
        <begin position="52"/>
        <end position="70"/>
    </location>
</feature>
<keyword evidence="6 8" id="KW-1133">Transmembrane helix</keyword>
<dbReference type="InterPro" id="IPR035906">
    <property type="entry name" value="MetI-like_sf"/>
</dbReference>
<comment type="subcellular location">
    <subcellularLocation>
        <location evidence="1 8">Cell membrane</location>
        <topology evidence="1 8">Multi-pass membrane protein</topology>
    </subcellularLocation>
</comment>
<dbReference type="PANTHER" id="PTHR42929:SF1">
    <property type="entry name" value="INNER MEMBRANE ABC TRANSPORTER PERMEASE PROTEIN YDCU-RELATED"/>
    <property type="match status" value="1"/>
</dbReference>
<feature type="transmembrane region" description="Helical" evidence="8">
    <location>
        <begin position="260"/>
        <end position="283"/>
    </location>
</feature>
<gene>
    <name evidence="10" type="ORF">COB21_01415</name>
</gene>
<organism evidence="10 11">
    <name type="scientific">Aerophobetes bacterium</name>
    <dbReference type="NCBI Taxonomy" id="2030807"/>
    <lineage>
        <taxon>Bacteria</taxon>
        <taxon>Candidatus Aerophobota</taxon>
    </lineage>
</organism>
<reference evidence="11" key="1">
    <citation type="submission" date="2017-08" db="EMBL/GenBank/DDBJ databases">
        <title>A dynamic microbial community with high functional redundancy inhabits the cold, oxic subseafloor aquifer.</title>
        <authorList>
            <person name="Tully B.J."/>
            <person name="Wheat C.G."/>
            <person name="Glazer B.T."/>
            <person name="Huber J.A."/>
        </authorList>
    </citation>
    <scope>NUCLEOTIDE SEQUENCE [LARGE SCALE GENOMIC DNA]</scope>
</reference>
<evidence type="ECO:0000256" key="1">
    <source>
        <dbReference type="ARBA" id="ARBA00004651"/>
    </source>
</evidence>
<keyword evidence="7 8" id="KW-0472">Membrane</keyword>
<evidence type="ECO:0000256" key="3">
    <source>
        <dbReference type="ARBA" id="ARBA00022448"/>
    </source>
</evidence>
<evidence type="ECO:0000256" key="7">
    <source>
        <dbReference type="ARBA" id="ARBA00023136"/>
    </source>
</evidence>
<protein>
    <submittedName>
        <fullName evidence="10">Spermidine/putrescine ABC transporter permease</fullName>
    </submittedName>
</protein>
<evidence type="ECO:0000256" key="8">
    <source>
        <dbReference type="RuleBase" id="RU363032"/>
    </source>
</evidence>
<evidence type="ECO:0000313" key="10">
    <source>
        <dbReference type="EMBL" id="PCI78154.1"/>
    </source>
</evidence>
<dbReference type="CDD" id="cd06261">
    <property type="entry name" value="TM_PBP2"/>
    <property type="match status" value="1"/>
</dbReference>
<feature type="transmembrane region" description="Helical" evidence="8">
    <location>
        <begin position="76"/>
        <end position="101"/>
    </location>
</feature>
<feature type="domain" description="ABC transmembrane type-1" evidence="9">
    <location>
        <begin position="73"/>
        <end position="283"/>
    </location>
</feature>
<feature type="transmembrane region" description="Helical" evidence="8">
    <location>
        <begin position="152"/>
        <end position="181"/>
    </location>
</feature>
<feature type="transmembrane region" description="Helical" evidence="8">
    <location>
        <begin position="108"/>
        <end position="132"/>
    </location>
</feature>
<evidence type="ECO:0000259" key="9">
    <source>
        <dbReference type="PROSITE" id="PS50928"/>
    </source>
</evidence>
<evidence type="ECO:0000256" key="2">
    <source>
        <dbReference type="ARBA" id="ARBA00007069"/>
    </source>
</evidence>
<keyword evidence="5 8" id="KW-0812">Transmembrane</keyword>
<dbReference type="GO" id="GO:0005886">
    <property type="term" value="C:plasma membrane"/>
    <property type="evidence" value="ECO:0007669"/>
    <property type="project" value="UniProtKB-SubCell"/>
</dbReference>
<comment type="similarity">
    <text evidence="2">Belongs to the binding-protein-dependent transport system permease family. CysTW subfamily.</text>
</comment>
<accession>A0A2A4X6M5</accession>
<evidence type="ECO:0000256" key="4">
    <source>
        <dbReference type="ARBA" id="ARBA00022475"/>
    </source>
</evidence>
<proteinExistence type="inferred from homology"/>
<feature type="transmembrane region" description="Helical" evidence="8">
    <location>
        <begin position="202"/>
        <end position="227"/>
    </location>
</feature>
<dbReference type="Proteomes" id="UP000218775">
    <property type="component" value="Unassembled WGS sequence"/>
</dbReference>
<dbReference type="Gene3D" id="1.10.3720.10">
    <property type="entry name" value="MetI-like"/>
    <property type="match status" value="1"/>
</dbReference>
<evidence type="ECO:0000256" key="5">
    <source>
        <dbReference type="ARBA" id="ARBA00022692"/>
    </source>
</evidence>
<dbReference type="AlphaFoldDB" id="A0A2A4X6M5"/>
<keyword evidence="3 8" id="KW-0813">Transport</keyword>
<sequence length="297" mass="33649">MVSMKINNLFSKQDKLFALGSPAIAWQIIFFYLPLTLLLISSFFIQDIETGAISTFSLTHFSVLFSPSHFSALFNSLWIAIFTSVGCFFLAFPLAMFLAFYGKKYKNILLTLLIIPFWSNFLLHVYAWFFILEREGLINNLLLSMHLIKTPIHFLNSGFATMVMMIYCYLPFMVLPIYSALDRFDLNLFEASENLGASKKATFFNILIPLTLPSLRAGFFLVFIPAFGEFIIPELMGGNKQIFVGTVVSNYIMGSTTTHLGAGFFLISFAFLTLTSFLLYIGLKKISNRLMSRGIRA</sequence>